<dbReference type="InterPro" id="IPR006709">
    <property type="entry name" value="SSU_processome_Utp14"/>
</dbReference>
<accession>A0A9P6M869</accession>
<feature type="compositionally biased region" description="Basic and acidic residues" evidence="4">
    <location>
        <begin position="708"/>
        <end position="720"/>
    </location>
</feature>
<evidence type="ECO:0000313" key="6">
    <source>
        <dbReference type="Proteomes" id="UP000749646"/>
    </source>
</evidence>
<feature type="region of interest" description="Disordered" evidence="4">
    <location>
        <begin position="332"/>
        <end position="357"/>
    </location>
</feature>
<evidence type="ECO:0000256" key="3">
    <source>
        <dbReference type="ARBA" id="ARBA00023242"/>
    </source>
</evidence>
<sequence>MDNNENKSNNLTSFIDSLETKPKSLKRKQDDEPQDTSSRKAHKALRERTEAYDESEYNLQAHRSAAAHSLSGNINKKKLDIFDLVRTVQEEAGFSVLKKNVQALESVSKKGKLVDTLAAPLPKIAQDRLNREAAYTESKKEVSKWLPIVQKNRQAEHLAFPINAPPMDVPSSATLASKFGASTQMEKEVQDVLIQGGMKEKKLVEFEELALNKMTAEEVEKRRSELRMMRELMFREEIRAKRVAKIKSKMYRKIKKKDRERNALTAEEMADLDPSQAREERLLAEQKRAQERMTLKHKNTGKWAKDQLKHGQFDPDSRQAIVEQLERGDRLKRKIQGVDSDEEQSGGESEYSEFEDDDIEGIKARAFDELAHVEEQLVKDQEAALEAKVGKGVFGMKFMQDAAKRNKLKAQTAAEEFRKELMEEEELRAQLSEDEWESVPKGGKKAAKKAAKEAAPGTIIGSGGRMVFGAASATGLADEEVKDAPEKTVKLNSAGQINKVALSAGHSTRVSGPVNVKIAGTSTRSTATMDNDSDDASANPWMQSDKHGQGKVARKNDKGMTKNSSKEDKLQSRLKKQKDAEAGSDDDDVQIDTNSFLTLNKDKQKERGLHKEEPEDDGTDADTEEEASEKQAISKKKKKASKATLAAKQQPTLQAQGHNGDDDGDSDAPEVEPVMIHAKSAAALSQRELVARAFANDNVVSEFEKEKMEVMEEDRPKDVDMTLPGWGSWAGKGARKKKNAVVKKAQPGDGVEASKRKDAKLAHVIINEKRDKKAAAYAVTQVPHPFKTWEQYDQSQRTPVGKEWNTNATFQKMTLPRITTKLGKIIDPLTAPFK</sequence>
<gene>
    <name evidence="5" type="ORF">BGZ65_007800</name>
</gene>
<feature type="region of interest" description="Disordered" evidence="4">
    <location>
        <begin position="1"/>
        <end position="56"/>
    </location>
</feature>
<keyword evidence="3" id="KW-0539">Nucleus</keyword>
<feature type="compositionally biased region" description="Basic and acidic residues" evidence="4">
    <location>
        <begin position="544"/>
        <end position="581"/>
    </location>
</feature>
<proteinExistence type="predicted"/>
<dbReference type="OrthoDB" id="277439at2759"/>
<feature type="compositionally biased region" description="Basic and acidic residues" evidence="4">
    <location>
        <begin position="600"/>
        <end position="613"/>
    </location>
</feature>
<feature type="compositionally biased region" description="Polar residues" evidence="4">
    <location>
        <begin position="1"/>
        <end position="15"/>
    </location>
</feature>
<evidence type="ECO:0000256" key="1">
    <source>
        <dbReference type="ARBA" id="ARBA00004604"/>
    </source>
</evidence>
<dbReference type="PANTHER" id="PTHR14150:SF12">
    <property type="entry name" value="U3 SMALL NUCLEOLAR RNA-ASSOCIATED PROTEIN 14 HOMOLOG A"/>
    <property type="match status" value="1"/>
</dbReference>
<evidence type="ECO:0000256" key="4">
    <source>
        <dbReference type="SAM" id="MobiDB-lite"/>
    </source>
</evidence>
<dbReference type="GO" id="GO:0006364">
    <property type="term" value="P:rRNA processing"/>
    <property type="evidence" value="ECO:0007669"/>
    <property type="project" value="InterPro"/>
</dbReference>
<dbReference type="Proteomes" id="UP000749646">
    <property type="component" value="Unassembled WGS sequence"/>
</dbReference>
<name>A0A9P6M869_9FUNG</name>
<dbReference type="Pfam" id="PF04615">
    <property type="entry name" value="Utp14"/>
    <property type="match status" value="1"/>
</dbReference>
<dbReference type="AlphaFoldDB" id="A0A9P6M869"/>
<feature type="region of interest" description="Disordered" evidence="4">
    <location>
        <begin position="502"/>
        <end position="674"/>
    </location>
</feature>
<feature type="region of interest" description="Disordered" evidence="4">
    <location>
        <begin position="430"/>
        <end position="455"/>
    </location>
</feature>
<reference evidence="5" key="1">
    <citation type="journal article" date="2020" name="Fungal Divers.">
        <title>Resolving the Mortierellaceae phylogeny through synthesis of multi-gene phylogenetics and phylogenomics.</title>
        <authorList>
            <person name="Vandepol N."/>
            <person name="Liber J."/>
            <person name="Desiro A."/>
            <person name="Na H."/>
            <person name="Kennedy M."/>
            <person name="Barry K."/>
            <person name="Grigoriev I.V."/>
            <person name="Miller A.N."/>
            <person name="O'Donnell K."/>
            <person name="Stajich J.E."/>
            <person name="Bonito G."/>
        </authorList>
    </citation>
    <scope>NUCLEOTIDE SEQUENCE</scope>
    <source>
        <strain evidence="5">MES-2147</strain>
    </source>
</reference>
<feature type="compositionally biased region" description="Basic and acidic residues" evidence="4">
    <location>
        <begin position="18"/>
        <end position="31"/>
    </location>
</feature>
<dbReference type="PANTHER" id="PTHR14150">
    <property type="entry name" value="U3 SMALL NUCLEOLAR RNA-ASSOCIATED PROTEIN 14"/>
    <property type="match status" value="1"/>
</dbReference>
<feature type="compositionally biased region" description="Acidic residues" evidence="4">
    <location>
        <begin position="614"/>
        <end position="627"/>
    </location>
</feature>
<feature type="compositionally biased region" description="Acidic residues" evidence="4">
    <location>
        <begin position="339"/>
        <end position="357"/>
    </location>
</feature>
<dbReference type="GO" id="GO:0032040">
    <property type="term" value="C:small-subunit processome"/>
    <property type="evidence" value="ECO:0007669"/>
    <property type="project" value="InterPro"/>
</dbReference>
<comment type="subcellular location">
    <subcellularLocation>
        <location evidence="1">Nucleus</location>
        <location evidence="1">Nucleolus</location>
    </subcellularLocation>
</comment>
<dbReference type="EMBL" id="JAAAHW010004256">
    <property type="protein sequence ID" value="KAF9976518.1"/>
    <property type="molecule type" value="Genomic_DNA"/>
</dbReference>
<evidence type="ECO:0000313" key="5">
    <source>
        <dbReference type="EMBL" id="KAF9976518.1"/>
    </source>
</evidence>
<evidence type="ECO:0008006" key="7">
    <source>
        <dbReference type="Google" id="ProtNLM"/>
    </source>
</evidence>
<keyword evidence="6" id="KW-1185">Reference proteome</keyword>
<evidence type="ECO:0000256" key="2">
    <source>
        <dbReference type="ARBA" id="ARBA00022553"/>
    </source>
</evidence>
<comment type="caution">
    <text evidence="5">The sequence shown here is derived from an EMBL/GenBank/DDBJ whole genome shotgun (WGS) entry which is preliminary data.</text>
</comment>
<feature type="compositionally biased region" description="Polar residues" evidence="4">
    <location>
        <begin position="520"/>
        <end position="530"/>
    </location>
</feature>
<keyword evidence="2" id="KW-0597">Phosphoprotein</keyword>
<protein>
    <recommendedName>
        <fullName evidence="7">Small-subunit processome</fullName>
    </recommendedName>
</protein>
<feature type="region of interest" description="Disordered" evidence="4">
    <location>
        <begin position="708"/>
        <end position="756"/>
    </location>
</feature>
<organism evidence="5 6">
    <name type="scientific">Modicella reniformis</name>
    <dbReference type="NCBI Taxonomy" id="1440133"/>
    <lineage>
        <taxon>Eukaryota</taxon>
        <taxon>Fungi</taxon>
        <taxon>Fungi incertae sedis</taxon>
        <taxon>Mucoromycota</taxon>
        <taxon>Mortierellomycotina</taxon>
        <taxon>Mortierellomycetes</taxon>
        <taxon>Mortierellales</taxon>
        <taxon>Mortierellaceae</taxon>
        <taxon>Modicella</taxon>
    </lineage>
</organism>